<dbReference type="Proteomes" id="UP000613177">
    <property type="component" value="Unassembled WGS sequence"/>
</dbReference>
<feature type="region of interest" description="Disordered" evidence="1">
    <location>
        <begin position="1"/>
        <end position="36"/>
    </location>
</feature>
<feature type="compositionally biased region" description="Basic and acidic residues" evidence="1">
    <location>
        <begin position="1"/>
        <end position="10"/>
    </location>
</feature>
<organism evidence="2 3">
    <name type="scientific">Thamnidium elegans</name>
    <dbReference type="NCBI Taxonomy" id="101142"/>
    <lineage>
        <taxon>Eukaryota</taxon>
        <taxon>Fungi</taxon>
        <taxon>Fungi incertae sedis</taxon>
        <taxon>Mucoromycota</taxon>
        <taxon>Mucoromycotina</taxon>
        <taxon>Mucoromycetes</taxon>
        <taxon>Mucorales</taxon>
        <taxon>Mucorineae</taxon>
        <taxon>Mucoraceae</taxon>
        <taxon>Thamnidium</taxon>
    </lineage>
</organism>
<protein>
    <submittedName>
        <fullName evidence="2">Uncharacterized protein</fullName>
    </submittedName>
</protein>
<dbReference type="AlphaFoldDB" id="A0A8H7W169"/>
<reference evidence="2" key="1">
    <citation type="submission" date="2021-01" db="EMBL/GenBank/DDBJ databases">
        <title>Metabolic potential, ecology and presence of endohyphal bacteria is reflected in genomic diversity of Mucoromycotina.</title>
        <authorList>
            <person name="Muszewska A."/>
            <person name="Okrasinska A."/>
            <person name="Steczkiewicz K."/>
            <person name="Drgas O."/>
            <person name="Orlowska M."/>
            <person name="Perlinska-Lenart U."/>
            <person name="Aleksandrzak-Piekarczyk T."/>
            <person name="Szatraj K."/>
            <person name="Zielenkiewicz U."/>
            <person name="Pilsyk S."/>
            <person name="Malc E."/>
            <person name="Mieczkowski P."/>
            <person name="Kruszewska J.S."/>
            <person name="Biernat P."/>
            <person name="Pawlowska J."/>
        </authorList>
    </citation>
    <scope>NUCLEOTIDE SEQUENCE</scope>
    <source>
        <strain evidence="2">WA0000018081</strain>
    </source>
</reference>
<proteinExistence type="predicted"/>
<evidence type="ECO:0000256" key="1">
    <source>
        <dbReference type="SAM" id="MobiDB-lite"/>
    </source>
</evidence>
<dbReference type="EMBL" id="JAEPRE010000021">
    <property type="protein sequence ID" value="KAG2236168.1"/>
    <property type="molecule type" value="Genomic_DNA"/>
</dbReference>
<keyword evidence="3" id="KW-1185">Reference proteome</keyword>
<accession>A0A8H7W169</accession>
<comment type="caution">
    <text evidence="2">The sequence shown here is derived from an EMBL/GenBank/DDBJ whole genome shotgun (WGS) entry which is preliminary data.</text>
</comment>
<name>A0A8H7W169_9FUNG</name>
<sequence>MNNDRLERECSPYSKGNVHPTQSGKEHDVEEYDDVETDDIEIDVTEEEREKQPEGVWEYFKMMLGLGRDSQNYHKYSAIRNGVISCITPSFLKCINNIWKNNGTIRSTSEGFKADGIVRHKESEIMLVETCGVYGNVAMLKIQFDRHKGLYACLAMLCTIVVKFKYASLSTFNNIKIIFLHSKEFELKSQTISNCIKSAHVIKEHLRSTVDLINLLSTEHTMVINNDTLGISSLDEDKSPETIVRPQTHKIKDAKGIDTGLWKEDPVSCVE</sequence>
<evidence type="ECO:0000313" key="3">
    <source>
        <dbReference type="Proteomes" id="UP000613177"/>
    </source>
</evidence>
<gene>
    <name evidence="2" type="ORF">INT48_003787</name>
</gene>
<evidence type="ECO:0000313" key="2">
    <source>
        <dbReference type="EMBL" id="KAG2236168.1"/>
    </source>
</evidence>